<dbReference type="PANTHER" id="PTHR42842:SF3">
    <property type="entry name" value="FAD_NAD(P)-BINDING OXIDOREDUCTASE FAMILY PROTEIN"/>
    <property type="match status" value="1"/>
</dbReference>
<gene>
    <name evidence="5" type="ordered locus">Gura_2930</name>
</gene>
<dbReference type="Gene3D" id="3.50.50.60">
    <property type="entry name" value="FAD/NAD(P)-binding domain"/>
    <property type="match status" value="2"/>
</dbReference>
<accession>A5G5N4</accession>
<dbReference type="InterPro" id="IPR049516">
    <property type="entry name" value="FAD-depend_C"/>
</dbReference>
<evidence type="ECO:0000259" key="4">
    <source>
        <dbReference type="Pfam" id="PF21688"/>
    </source>
</evidence>
<feature type="domain" description="FAD-dependent oxidoreductase 2 FAD-binding" evidence="3">
    <location>
        <begin position="98"/>
        <end position="150"/>
    </location>
</feature>
<dbReference type="AlphaFoldDB" id="A5G5N4"/>
<evidence type="ECO:0000313" key="5">
    <source>
        <dbReference type="EMBL" id="ABQ27102.1"/>
    </source>
</evidence>
<keyword evidence="6" id="KW-1185">Reference proteome</keyword>
<organism evidence="5 6">
    <name type="scientific">Geotalea uraniireducens (strain Rf4)</name>
    <name type="common">Geobacter uraniireducens</name>
    <dbReference type="NCBI Taxonomy" id="351605"/>
    <lineage>
        <taxon>Bacteria</taxon>
        <taxon>Pseudomonadati</taxon>
        <taxon>Thermodesulfobacteriota</taxon>
        <taxon>Desulfuromonadia</taxon>
        <taxon>Geobacterales</taxon>
        <taxon>Geobacteraceae</taxon>
        <taxon>Geotalea</taxon>
    </lineage>
</organism>
<reference evidence="5 6" key="1">
    <citation type="submission" date="2007-05" db="EMBL/GenBank/DDBJ databases">
        <title>Complete sequence of Geobacter uraniireducens Rf4.</title>
        <authorList>
            <consortium name="US DOE Joint Genome Institute"/>
            <person name="Copeland A."/>
            <person name="Lucas S."/>
            <person name="Lapidus A."/>
            <person name="Barry K."/>
            <person name="Detter J.C."/>
            <person name="Glavina del Rio T."/>
            <person name="Hammon N."/>
            <person name="Israni S."/>
            <person name="Dalin E."/>
            <person name="Tice H."/>
            <person name="Pitluck S."/>
            <person name="Chertkov O."/>
            <person name="Brettin T."/>
            <person name="Bruce D."/>
            <person name="Han C."/>
            <person name="Schmutz J."/>
            <person name="Larimer F."/>
            <person name="Land M."/>
            <person name="Hauser L."/>
            <person name="Kyrpides N."/>
            <person name="Mikhailova N."/>
            <person name="Shelobolina E."/>
            <person name="Aklujkar M."/>
            <person name="Lovley D."/>
            <person name="Richardson P."/>
        </authorList>
    </citation>
    <scope>NUCLEOTIDE SEQUENCE [LARGE SCALE GENOMIC DNA]</scope>
    <source>
        <strain evidence="5 6">Rf4</strain>
    </source>
</reference>
<dbReference type="PRINTS" id="PR00411">
    <property type="entry name" value="PNDRDTASEI"/>
</dbReference>
<name>A5G5N4_GEOUR</name>
<dbReference type="SUPFAM" id="SSF51905">
    <property type="entry name" value="FAD/NAD(P)-binding domain"/>
    <property type="match status" value="1"/>
</dbReference>
<dbReference type="PIRSF" id="PIRSF038984">
    <property type="entry name" value="FAD_binding_protein"/>
    <property type="match status" value="1"/>
</dbReference>
<dbReference type="Gene3D" id="3.30.70.2700">
    <property type="match status" value="1"/>
</dbReference>
<sequence length="537" mass="58930">MPFLLRNLTLLLGESEELLLEKVVTRFSLQRNDITHFAVVRRGIDARKKPQVKLVYTVEFRLADEERFRATQRVDSDLEYVGEKRAPVFSRVSSGKRIVIAGTGPAGLFAALRLAEYGLTATIIERGKPVEERVKDVQAFWDKGCLDMASNVQFGEGGAGTFSDGKLTTRLKDANISYVLMKLAQFGAPPEILAAAKPHIGTDRLRQVVSAIRRHLELQGFPVRFSRQLTDIRIADDRLTAIEINGCDECLCDLLVLAPGHSARDTYEMLRRRSVAMEQKPFAVGVRVEHPQELINRIQYGMASHPQLPPADYALAYNDALSGRSAYSFCMCPGGVVVAGASEEGGVVTNGMSGYLRNSPFANSALVVTVGRNDFAGDDPLAGVEFQRRWERKAFQTAGGDYRAPAQNLMTFLDGKRRGKVSSTYRPGVREVDLSLVLPEYVSSTLRDGIRHFERKMRGFITAEATLTGVETRTSAPLRILRGEDMQSTSVRGLYPAGEGAGHAGGIMSAALDGIRVADAIVQAVDGRWSMVDGEKS</sequence>
<keyword evidence="1" id="KW-0285">Flavoprotein</keyword>
<dbReference type="PANTHER" id="PTHR42842">
    <property type="entry name" value="FAD/NAD(P)-BINDING OXIDOREDUCTASE"/>
    <property type="match status" value="1"/>
</dbReference>
<evidence type="ECO:0000256" key="2">
    <source>
        <dbReference type="ARBA" id="ARBA00023002"/>
    </source>
</evidence>
<feature type="domain" description="FAD-dependent protein C-terminal" evidence="4">
    <location>
        <begin position="281"/>
        <end position="474"/>
    </location>
</feature>
<dbReference type="OrthoDB" id="9772594at2"/>
<dbReference type="InterPro" id="IPR036188">
    <property type="entry name" value="FAD/NAD-bd_sf"/>
</dbReference>
<dbReference type="GO" id="GO:0016491">
    <property type="term" value="F:oxidoreductase activity"/>
    <property type="evidence" value="ECO:0007669"/>
    <property type="project" value="UniProtKB-KW"/>
</dbReference>
<evidence type="ECO:0000259" key="3">
    <source>
        <dbReference type="Pfam" id="PF00890"/>
    </source>
</evidence>
<dbReference type="KEGG" id="gur:Gura_2930"/>
<dbReference type="InterPro" id="IPR028348">
    <property type="entry name" value="FAD-binding_protein"/>
</dbReference>
<dbReference type="EMBL" id="CP000698">
    <property type="protein sequence ID" value="ABQ27102.1"/>
    <property type="molecule type" value="Genomic_DNA"/>
</dbReference>
<dbReference type="STRING" id="351605.Gura_2930"/>
<proteinExistence type="predicted"/>
<dbReference type="InterPro" id="IPR003953">
    <property type="entry name" value="FAD-dep_OxRdtase_2_FAD-bd"/>
</dbReference>
<keyword evidence="2" id="KW-0560">Oxidoreductase</keyword>
<dbReference type="RefSeq" id="WP_011939771.1">
    <property type="nucleotide sequence ID" value="NC_009483.1"/>
</dbReference>
<protein>
    <submittedName>
        <fullName evidence="5">Uncharacterized FAD-dependent dehydrogenase-like protein</fullName>
    </submittedName>
</protein>
<evidence type="ECO:0000256" key="1">
    <source>
        <dbReference type="ARBA" id="ARBA00022630"/>
    </source>
</evidence>
<dbReference type="PRINTS" id="PR00368">
    <property type="entry name" value="FADPNR"/>
</dbReference>
<evidence type="ECO:0000313" key="6">
    <source>
        <dbReference type="Proteomes" id="UP000006695"/>
    </source>
</evidence>
<dbReference type="Proteomes" id="UP000006695">
    <property type="component" value="Chromosome"/>
</dbReference>
<dbReference type="Pfam" id="PF00890">
    <property type="entry name" value="FAD_binding_2"/>
    <property type="match status" value="1"/>
</dbReference>
<dbReference type="HOGENOM" id="CLU_028644_3_0_7"/>
<dbReference type="Pfam" id="PF21688">
    <property type="entry name" value="FAD-depend_C"/>
    <property type="match status" value="1"/>
</dbReference>